<dbReference type="InterPro" id="IPR006175">
    <property type="entry name" value="YjgF/YER057c/UK114"/>
</dbReference>
<comment type="caution">
    <text evidence="1">The sequence shown here is derived from an EMBL/GenBank/DDBJ whole genome shotgun (WGS) entry which is preliminary data.</text>
</comment>
<evidence type="ECO:0000313" key="2">
    <source>
        <dbReference type="Proteomes" id="UP001501600"/>
    </source>
</evidence>
<dbReference type="SUPFAM" id="SSF55298">
    <property type="entry name" value="YjgF-like"/>
    <property type="match status" value="1"/>
</dbReference>
<dbReference type="EMBL" id="BAABLF010000006">
    <property type="protein sequence ID" value="GAA5188908.1"/>
    <property type="molecule type" value="Genomic_DNA"/>
</dbReference>
<protein>
    <submittedName>
        <fullName evidence="1">Uncharacterized protein</fullName>
    </submittedName>
</protein>
<reference evidence="2" key="1">
    <citation type="journal article" date="2019" name="Int. J. Syst. Evol. Microbiol.">
        <title>The Global Catalogue of Microorganisms (GCM) 10K type strain sequencing project: providing services to taxonomists for standard genome sequencing and annotation.</title>
        <authorList>
            <consortium name="The Broad Institute Genomics Platform"/>
            <consortium name="The Broad Institute Genome Sequencing Center for Infectious Disease"/>
            <person name="Wu L."/>
            <person name="Ma J."/>
        </authorList>
    </citation>
    <scope>NUCLEOTIDE SEQUENCE [LARGE SCALE GENOMIC DNA]</scope>
    <source>
        <strain evidence="2">JCM 18720</strain>
    </source>
</reference>
<keyword evidence="2" id="KW-1185">Reference proteome</keyword>
<organism evidence="1 2">
    <name type="scientific">Ferrimonas gelatinilytica</name>
    <dbReference type="NCBI Taxonomy" id="1255257"/>
    <lineage>
        <taxon>Bacteria</taxon>
        <taxon>Pseudomonadati</taxon>
        <taxon>Pseudomonadota</taxon>
        <taxon>Gammaproteobacteria</taxon>
        <taxon>Alteromonadales</taxon>
        <taxon>Ferrimonadaceae</taxon>
        <taxon>Ferrimonas</taxon>
    </lineage>
</organism>
<dbReference type="Gene3D" id="3.30.1330.40">
    <property type="entry name" value="RutC-like"/>
    <property type="match status" value="1"/>
</dbReference>
<dbReference type="Proteomes" id="UP001501600">
    <property type="component" value="Unassembled WGS sequence"/>
</dbReference>
<gene>
    <name evidence="1" type="ORF">GCM10025772_10020</name>
</gene>
<sequence length="91" mass="10062">MSAAGEVIHGSVTEQTHAIMERIGETLRECGADYKDVIKATIWLSSMDHFAEFNEAYKAYFQDALPVRSTVTAGLALGLDVEIEVQAWIED</sequence>
<proteinExistence type="predicted"/>
<dbReference type="InterPro" id="IPR035959">
    <property type="entry name" value="RutC-like_sf"/>
</dbReference>
<name>A0ABP9RXT2_9GAMM</name>
<accession>A0ABP9RXT2</accession>
<dbReference type="PANTHER" id="PTHR11803">
    <property type="entry name" value="2-IMINOBUTANOATE/2-IMINOPROPANOATE DEAMINASE RIDA"/>
    <property type="match status" value="1"/>
</dbReference>
<dbReference type="PANTHER" id="PTHR11803:SF39">
    <property type="entry name" value="2-IMINOBUTANOATE_2-IMINOPROPANOATE DEAMINASE"/>
    <property type="match status" value="1"/>
</dbReference>
<evidence type="ECO:0000313" key="1">
    <source>
        <dbReference type="EMBL" id="GAA5188908.1"/>
    </source>
</evidence>
<dbReference type="Pfam" id="PF01042">
    <property type="entry name" value="Ribonuc_L-PSP"/>
    <property type="match status" value="1"/>
</dbReference>